<dbReference type="SUPFAM" id="SSF56112">
    <property type="entry name" value="Protein kinase-like (PK-like)"/>
    <property type="match status" value="1"/>
</dbReference>
<reference evidence="10" key="1">
    <citation type="submission" date="2021-02" db="EMBL/GenBank/DDBJ databases">
        <title>Genome-Resolved Metagenomics of a Microbial Community Performing Photosynthetic Biological Nutrient Removal.</title>
        <authorList>
            <person name="Mcdaniel E.A."/>
        </authorList>
    </citation>
    <scope>NUCLEOTIDE SEQUENCE</scope>
    <source>
        <strain evidence="10">UWPOB_OBS1</strain>
    </source>
</reference>
<evidence type="ECO:0000256" key="7">
    <source>
        <dbReference type="SAM" id="MobiDB-lite"/>
    </source>
</evidence>
<dbReference type="Gene3D" id="3.30.200.20">
    <property type="entry name" value="Phosphorylase Kinase, domain 1"/>
    <property type="match status" value="1"/>
</dbReference>
<evidence type="ECO:0000256" key="6">
    <source>
        <dbReference type="PROSITE-ProRule" id="PRU10141"/>
    </source>
</evidence>
<dbReference type="PROSITE" id="PS50011">
    <property type="entry name" value="PROTEIN_KINASE_DOM"/>
    <property type="match status" value="1"/>
</dbReference>
<dbReference type="GO" id="GO:0005524">
    <property type="term" value="F:ATP binding"/>
    <property type="evidence" value="ECO:0007669"/>
    <property type="project" value="UniProtKB-UniRule"/>
</dbReference>
<dbReference type="SUPFAM" id="SSF52047">
    <property type="entry name" value="RNI-like"/>
    <property type="match status" value="1"/>
</dbReference>
<feature type="compositionally biased region" description="Polar residues" evidence="7">
    <location>
        <begin position="324"/>
        <end position="347"/>
    </location>
</feature>
<sequence>MDEPRPEDQAGTRGFHIVTSSGSIKNYLPGDKVDNTYLLLKFLGRGGMGVVFSCRHLVLNREYALKIISGKNLNAETWTRFEQEARALARLNHPGIVGIHNMGVDAGVCPYFVMDLLKGRGLDQVLKRDGPLSPQIALPLFLELTSALSAAHRKGVVHRDIKPSNLMAIESDYGRVSQLKLTDFGLARLVDSTGRSQAMTATGLVFGTPFYMSPEQIEGKKLDQRADIYSLGCTIFETLTGRPPFVGDNAFQTFEMHQSAPVPDLCEFLGESITVDALQIFMEKILAKGQSERYQNMEEVAHDLERILAGQPVQNYRAGRTGGNRVSTSIEHPKNRSFSRQASTKDGVNSRAGEATRDSFEDELGSPFASANIVLRNAIIGLIAVIMILGGIGFVTVLRTEKKLPEEKKFAAFDSSYDDSVQSESSSLPDVNGKTIVNEPKSTKANHFIDNDLIKGFADGVIRKSNLVAVGATQDELNRLMNLNWEDLQEQYHDKYKERYEAFISNNSSPPISFVKDGDDLEMHFPKDIYLCAVSRGAEEPRMVADKLTVSKDSEISIFFGYQTQDYPELLRFLPILCQQGIRVRNIEFFFKDLNSTLKNLERIPNLKEVCFFNSLTKCIINLNKYEECTVKPEDLREIDKLGSLVSLGLPAVHLKAEHLASMKLIRRLHTLKLKRSTDIDKVLLLLKRYPNIKELWIIDCGLRDKDLEALSALKNLERLRIRRSFLTPASVDAFCRMSNLKTLYLDTGWINKGTSREFQRLKSKIPDCHYEPMVDFTYWEMFPGRSLFPAAAN</sequence>
<dbReference type="CDD" id="cd14014">
    <property type="entry name" value="STKc_PknB_like"/>
    <property type="match status" value="1"/>
</dbReference>
<evidence type="ECO:0000256" key="1">
    <source>
        <dbReference type="ARBA" id="ARBA00012513"/>
    </source>
</evidence>
<dbReference type="InterPro" id="IPR032675">
    <property type="entry name" value="LRR_dom_sf"/>
</dbReference>
<evidence type="ECO:0000256" key="3">
    <source>
        <dbReference type="ARBA" id="ARBA00022741"/>
    </source>
</evidence>
<keyword evidence="8" id="KW-0472">Membrane</keyword>
<dbReference type="SMART" id="SM00220">
    <property type="entry name" value="S_TKc"/>
    <property type="match status" value="1"/>
</dbReference>
<feature type="binding site" evidence="6">
    <location>
        <position position="66"/>
    </location>
    <ligand>
        <name>ATP</name>
        <dbReference type="ChEBI" id="CHEBI:30616"/>
    </ligand>
</feature>
<dbReference type="Pfam" id="PF00069">
    <property type="entry name" value="Pkinase"/>
    <property type="match status" value="1"/>
</dbReference>
<evidence type="ECO:0000256" key="4">
    <source>
        <dbReference type="ARBA" id="ARBA00022777"/>
    </source>
</evidence>
<evidence type="ECO:0000313" key="11">
    <source>
        <dbReference type="Proteomes" id="UP000664277"/>
    </source>
</evidence>
<evidence type="ECO:0000256" key="2">
    <source>
        <dbReference type="ARBA" id="ARBA00022679"/>
    </source>
</evidence>
<keyword evidence="8" id="KW-1133">Transmembrane helix</keyword>
<proteinExistence type="predicted"/>
<keyword evidence="3 6" id="KW-0547">Nucleotide-binding</keyword>
<dbReference type="EMBL" id="JAFLCK010000004">
    <property type="protein sequence ID" value="MBN8659591.1"/>
    <property type="molecule type" value="Genomic_DNA"/>
</dbReference>
<evidence type="ECO:0000256" key="8">
    <source>
        <dbReference type="SAM" id="Phobius"/>
    </source>
</evidence>
<feature type="region of interest" description="Disordered" evidence="7">
    <location>
        <begin position="317"/>
        <end position="357"/>
    </location>
</feature>
<evidence type="ECO:0000313" key="10">
    <source>
        <dbReference type="EMBL" id="MBN8659591.1"/>
    </source>
</evidence>
<dbReference type="InterPro" id="IPR000719">
    <property type="entry name" value="Prot_kinase_dom"/>
</dbReference>
<feature type="domain" description="Protein kinase" evidence="9">
    <location>
        <begin position="37"/>
        <end position="305"/>
    </location>
</feature>
<gene>
    <name evidence="10" type="ORF">J0M35_04465</name>
</gene>
<accession>A0A8J7PBD4</accession>
<dbReference type="AlphaFoldDB" id="A0A8J7PBD4"/>
<dbReference type="PROSITE" id="PS00107">
    <property type="entry name" value="PROTEIN_KINASE_ATP"/>
    <property type="match status" value="1"/>
</dbReference>
<dbReference type="EC" id="2.7.11.1" evidence="1"/>
<evidence type="ECO:0000259" key="9">
    <source>
        <dbReference type="PROSITE" id="PS50011"/>
    </source>
</evidence>
<name>A0A8J7PBD4_9BACT</name>
<dbReference type="InterPro" id="IPR011009">
    <property type="entry name" value="Kinase-like_dom_sf"/>
</dbReference>
<keyword evidence="8" id="KW-0812">Transmembrane</keyword>
<feature type="transmembrane region" description="Helical" evidence="8">
    <location>
        <begin position="378"/>
        <end position="398"/>
    </location>
</feature>
<keyword evidence="2" id="KW-0808">Transferase</keyword>
<dbReference type="InterPro" id="IPR017441">
    <property type="entry name" value="Protein_kinase_ATP_BS"/>
</dbReference>
<dbReference type="PANTHER" id="PTHR43289">
    <property type="entry name" value="MITOGEN-ACTIVATED PROTEIN KINASE KINASE KINASE 20-RELATED"/>
    <property type="match status" value="1"/>
</dbReference>
<dbReference type="Proteomes" id="UP000664277">
    <property type="component" value="Unassembled WGS sequence"/>
</dbReference>
<evidence type="ECO:0000256" key="5">
    <source>
        <dbReference type="ARBA" id="ARBA00022840"/>
    </source>
</evidence>
<dbReference type="GO" id="GO:0004674">
    <property type="term" value="F:protein serine/threonine kinase activity"/>
    <property type="evidence" value="ECO:0007669"/>
    <property type="project" value="UniProtKB-KW"/>
</dbReference>
<organism evidence="10 11">
    <name type="scientific">Candidatus Obscuribacter phosphatis</name>
    <dbReference type="NCBI Taxonomy" id="1906157"/>
    <lineage>
        <taxon>Bacteria</taxon>
        <taxon>Bacillati</taxon>
        <taxon>Candidatus Melainabacteria</taxon>
        <taxon>Candidatus Obscuribacterales</taxon>
        <taxon>Candidatus Obscuribacteraceae</taxon>
        <taxon>Candidatus Obscuribacter</taxon>
    </lineage>
</organism>
<keyword evidence="5 6" id="KW-0067">ATP-binding</keyword>
<dbReference type="Gene3D" id="3.80.10.10">
    <property type="entry name" value="Ribonuclease Inhibitor"/>
    <property type="match status" value="1"/>
</dbReference>
<keyword evidence="10" id="KW-0723">Serine/threonine-protein kinase</keyword>
<dbReference type="PANTHER" id="PTHR43289:SF6">
    <property type="entry name" value="SERINE_THREONINE-PROTEIN KINASE NEKL-3"/>
    <property type="match status" value="1"/>
</dbReference>
<dbReference type="Gene3D" id="1.10.510.10">
    <property type="entry name" value="Transferase(Phosphotransferase) domain 1"/>
    <property type="match status" value="1"/>
</dbReference>
<keyword evidence="4 10" id="KW-0418">Kinase</keyword>
<protein>
    <recommendedName>
        <fullName evidence="1">non-specific serine/threonine protein kinase</fullName>
        <ecNumber evidence="1">2.7.11.1</ecNumber>
    </recommendedName>
</protein>
<comment type="caution">
    <text evidence="10">The sequence shown here is derived from an EMBL/GenBank/DDBJ whole genome shotgun (WGS) entry which is preliminary data.</text>
</comment>